<keyword evidence="3" id="KW-0067">ATP-binding</keyword>
<dbReference type="RefSeq" id="WP_079488841.1">
    <property type="nucleotide sequence ID" value="NZ_FUZT01000001.1"/>
</dbReference>
<keyword evidence="6" id="KW-1185">Reference proteome</keyword>
<reference evidence="5 6" key="1">
    <citation type="submission" date="2017-02" db="EMBL/GenBank/DDBJ databases">
        <authorList>
            <person name="Peterson S.W."/>
        </authorList>
    </citation>
    <scope>NUCLEOTIDE SEQUENCE [LARGE SCALE GENOMIC DNA]</scope>
    <source>
        <strain evidence="5 6">M1</strain>
    </source>
</reference>
<dbReference type="SUPFAM" id="SSF89028">
    <property type="entry name" value="Cobalamin adenosyltransferase-like"/>
    <property type="match status" value="1"/>
</dbReference>
<evidence type="ECO:0000313" key="5">
    <source>
        <dbReference type="EMBL" id="SKC38057.1"/>
    </source>
</evidence>
<evidence type="ECO:0000259" key="4">
    <source>
        <dbReference type="Pfam" id="PF01923"/>
    </source>
</evidence>
<name>A0A1T5IFZ1_9FIRM</name>
<evidence type="ECO:0000256" key="1">
    <source>
        <dbReference type="ARBA" id="ARBA00022679"/>
    </source>
</evidence>
<dbReference type="EMBL" id="FUZT01000001">
    <property type="protein sequence ID" value="SKC38057.1"/>
    <property type="molecule type" value="Genomic_DNA"/>
</dbReference>
<organism evidence="5 6">
    <name type="scientific">Maledivibacter halophilus</name>
    <dbReference type="NCBI Taxonomy" id="36842"/>
    <lineage>
        <taxon>Bacteria</taxon>
        <taxon>Bacillati</taxon>
        <taxon>Bacillota</taxon>
        <taxon>Clostridia</taxon>
        <taxon>Peptostreptococcales</taxon>
        <taxon>Caminicellaceae</taxon>
        <taxon>Maledivibacter</taxon>
    </lineage>
</organism>
<dbReference type="GO" id="GO:0006580">
    <property type="term" value="P:ethanolamine metabolic process"/>
    <property type="evidence" value="ECO:0007669"/>
    <property type="project" value="InterPro"/>
</dbReference>
<protein>
    <submittedName>
        <fullName evidence="5">Ethanolamine utilization cobalamin adenosyltransferase</fullName>
    </submittedName>
</protein>
<sequence>MKVLTESILRREFKNKLPEEYIVKSNTLVTPSASQYLREKRVKLVTEKKQQKEDNEDIKINENLYKSPNISDKKIAPKYISYYSQGAFEEKPEHMTQIYGNKLVDKDDPRIVFRGKLDSLQSQVLKLQVLVDSKNISKLNQELEEVLNYIREILRAEVLNENFKRSDLIGLNEQKLREISHKPKKFLGVDHILPNYKMGVIIIELNSLRSSVREVEIAAINAFKKGFQIRRLDIIKALNRLSSCIYIMMCKHKAGLYK</sequence>
<evidence type="ECO:0000256" key="2">
    <source>
        <dbReference type="ARBA" id="ARBA00022741"/>
    </source>
</evidence>
<proteinExistence type="predicted"/>
<evidence type="ECO:0000256" key="3">
    <source>
        <dbReference type="ARBA" id="ARBA00022840"/>
    </source>
</evidence>
<dbReference type="InterPro" id="IPR016030">
    <property type="entry name" value="CblAdoTrfase-like"/>
</dbReference>
<gene>
    <name evidence="5" type="ORF">SAMN02194393_00332</name>
</gene>
<dbReference type="PIRSF" id="PIRSF012294">
    <property type="entry name" value="ATR_EutT"/>
    <property type="match status" value="1"/>
</dbReference>
<accession>A0A1T5IFZ1</accession>
<dbReference type="GO" id="GO:0008817">
    <property type="term" value="F:corrinoid adenosyltransferase activity"/>
    <property type="evidence" value="ECO:0007669"/>
    <property type="project" value="InterPro"/>
</dbReference>
<dbReference type="AlphaFoldDB" id="A0A1T5IFZ1"/>
<dbReference type="GO" id="GO:0005524">
    <property type="term" value="F:ATP binding"/>
    <property type="evidence" value="ECO:0007669"/>
    <property type="project" value="UniProtKB-KW"/>
</dbReference>
<feature type="domain" description="Cobalamin adenosyltransferase-like" evidence="4">
    <location>
        <begin position="90"/>
        <end position="251"/>
    </location>
</feature>
<dbReference type="OrthoDB" id="306726at2"/>
<dbReference type="Pfam" id="PF01923">
    <property type="entry name" value="Cob_adeno_trans"/>
    <property type="match status" value="1"/>
</dbReference>
<keyword evidence="1 5" id="KW-0808">Transferase</keyword>
<dbReference type="InterPro" id="IPR036451">
    <property type="entry name" value="CblAdoTrfase-like_sf"/>
</dbReference>
<dbReference type="STRING" id="36842.SAMN02194393_00332"/>
<dbReference type="InterPro" id="IPR009194">
    <property type="entry name" value="AdoTrfase_EutT"/>
</dbReference>
<keyword evidence="2" id="KW-0547">Nucleotide-binding</keyword>
<dbReference type="Gene3D" id="1.20.1200.10">
    <property type="entry name" value="Cobalamin adenosyltransferase-like"/>
    <property type="match status" value="1"/>
</dbReference>
<dbReference type="Proteomes" id="UP000190285">
    <property type="component" value="Unassembled WGS sequence"/>
</dbReference>
<dbReference type="GO" id="GO:0009236">
    <property type="term" value="P:cobalamin biosynthetic process"/>
    <property type="evidence" value="ECO:0007669"/>
    <property type="project" value="InterPro"/>
</dbReference>
<evidence type="ECO:0000313" key="6">
    <source>
        <dbReference type="Proteomes" id="UP000190285"/>
    </source>
</evidence>